<dbReference type="NCBIfam" id="NF005840">
    <property type="entry name" value="PRK07757.1"/>
    <property type="match status" value="1"/>
</dbReference>
<evidence type="ECO:0000313" key="4">
    <source>
        <dbReference type="EMBL" id="KJU84962.1"/>
    </source>
</evidence>
<reference evidence="4 6" key="1">
    <citation type="submission" date="2015-02" db="EMBL/GenBank/DDBJ databases">
        <title>Single-cell genomics of uncultivated deep-branching MTB reveals a conserved set of magnetosome genes.</title>
        <authorList>
            <person name="Kolinko S."/>
            <person name="Richter M."/>
            <person name="Glockner F.O."/>
            <person name="Brachmann A."/>
            <person name="Schuler D."/>
        </authorList>
    </citation>
    <scope>NUCLEOTIDE SEQUENCE [LARGE SCALE GENOMIC DNA]</scope>
    <source>
        <strain evidence="4">TM-1</strain>
    </source>
</reference>
<gene>
    <name evidence="4" type="ORF">MBAV_002837</name>
    <name evidence="5" type="ORF">MBAV_002844</name>
</gene>
<evidence type="ECO:0000259" key="3">
    <source>
        <dbReference type="PROSITE" id="PS51186"/>
    </source>
</evidence>
<keyword evidence="1 4" id="KW-0808">Transferase</keyword>
<name>A0A0F3GT02_9BACT</name>
<dbReference type="GO" id="GO:0008080">
    <property type="term" value="F:N-acetyltransferase activity"/>
    <property type="evidence" value="ECO:0007669"/>
    <property type="project" value="InterPro"/>
</dbReference>
<dbReference type="EMBL" id="LACI01001217">
    <property type="protein sequence ID" value="KJU84962.1"/>
    <property type="molecule type" value="Genomic_DNA"/>
</dbReference>
<dbReference type="SUPFAM" id="SSF55729">
    <property type="entry name" value="Acyl-CoA N-acyltransferases (Nat)"/>
    <property type="match status" value="1"/>
</dbReference>
<evidence type="ECO:0000313" key="6">
    <source>
        <dbReference type="Proteomes" id="UP000033423"/>
    </source>
</evidence>
<dbReference type="Gene3D" id="3.40.630.30">
    <property type="match status" value="1"/>
</dbReference>
<organism evidence="4 6">
    <name type="scientific">Candidatus Magnetobacterium bavaricum</name>
    <dbReference type="NCBI Taxonomy" id="29290"/>
    <lineage>
        <taxon>Bacteria</taxon>
        <taxon>Pseudomonadati</taxon>
        <taxon>Nitrospirota</taxon>
        <taxon>Thermodesulfovibrionia</taxon>
        <taxon>Thermodesulfovibrionales</taxon>
        <taxon>Candidatus Magnetobacteriaceae</taxon>
        <taxon>Candidatus Magnetobacterium</taxon>
    </lineage>
</organism>
<protein>
    <submittedName>
        <fullName evidence="4">GCN5-like N-acetyltransferase</fullName>
    </submittedName>
</protein>
<dbReference type="PANTHER" id="PTHR43626">
    <property type="entry name" value="ACYL-COA N-ACYLTRANSFERASE"/>
    <property type="match status" value="1"/>
</dbReference>
<keyword evidence="6" id="KW-1185">Reference proteome</keyword>
<dbReference type="Pfam" id="PF00583">
    <property type="entry name" value="Acetyltransf_1"/>
    <property type="match status" value="1"/>
</dbReference>
<dbReference type="InterPro" id="IPR000182">
    <property type="entry name" value="GNAT_dom"/>
</dbReference>
<feature type="domain" description="N-acetyltransferase" evidence="3">
    <location>
        <begin position="1"/>
        <end position="148"/>
    </location>
</feature>
<dbReference type="InterPro" id="IPR016181">
    <property type="entry name" value="Acyl_CoA_acyltransferase"/>
</dbReference>
<dbReference type="CDD" id="cd04301">
    <property type="entry name" value="NAT_SF"/>
    <property type="match status" value="1"/>
</dbReference>
<dbReference type="InterPro" id="IPR045039">
    <property type="entry name" value="NSI-like"/>
</dbReference>
<dbReference type="EMBL" id="LACI01001217">
    <property type="protein sequence ID" value="KJU84969.1"/>
    <property type="molecule type" value="Genomic_DNA"/>
</dbReference>
<keyword evidence="2" id="KW-0012">Acyltransferase</keyword>
<dbReference type="PANTHER" id="PTHR43626:SF4">
    <property type="entry name" value="GCN5-RELATED N-ACETYLTRANSFERASE 2, CHLOROPLASTIC"/>
    <property type="match status" value="1"/>
</dbReference>
<evidence type="ECO:0000256" key="1">
    <source>
        <dbReference type="ARBA" id="ARBA00022679"/>
    </source>
</evidence>
<dbReference type="AlphaFoldDB" id="A0A0F3GT02"/>
<sequence length="162" mass="18022">MKIRKATVTDATALHKLINDFASIQLMLPRSLHTIYGNIREYFVCCEDSAFAGPLLETTKETIVGVCALHILWEDLAEVKSLAVNPSSQQRGIGGLLLDSCLKEAISLGINRVFALTYVPEFFIKHGFERIDKSLLPHKTWGDCINCPKFPSCDEQAVIITI</sequence>
<dbReference type="GO" id="GO:0005737">
    <property type="term" value="C:cytoplasm"/>
    <property type="evidence" value="ECO:0007669"/>
    <property type="project" value="TreeGrafter"/>
</dbReference>
<comment type="caution">
    <text evidence="4">The sequence shown here is derived from an EMBL/GenBank/DDBJ whole genome shotgun (WGS) entry which is preliminary data.</text>
</comment>
<dbReference type="PROSITE" id="PS51186">
    <property type="entry name" value="GNAT"/>
    <property type="match status" value="1"/>
</dbReference>
<proteinExistence type="predicted"/>
<evidence type="ECO:0000256" key="2">
    <source>
        <dbReference type="ARBA" id="ARBA00023315"/>
    </source>
</evidence>
<evidence type="ECO:0000313" key="5">
    <source>
        <dbReference type="EMBL" id="KJU84969.1"/>
    </source>
</evidence>
<accession>A0A0F3GT02</accession>
<dbReference type="Proteomes" id="UP000033423">
    <property type="component" value="Unassembled WGS sequence"/>
</dbReference>